<dbReference type="GO" id="GO:0003700">
    <property type="term" value="F:DNA-binding transcription factor activity"/>
    <property type="evidence" value="ECO:0007669"/>
    <property type="project" value="InterPro"/>
</dbReference>
<accession>A0A927EEJ9</accession>
<evidence type="ECO:0000259" key="5">
    <source>
        <dbReference type="PROSITE" id="PS50931"/>
    </source>
</evidence>
<dbReference type="CDD" id="cd08414">
    <property type="entry name" value="PBP2_LTTR_aromatics_like"/>
    <property type="match status" value="1"/>
</dbReference>
<dbReference type="PANTHER" id="PTHR30346">
    <property type="entry name" value="TRANSCRIPTIONAL DUAL REGULATOR HCAR-RELATED"/>
    <property type="match status" value="1"/>
</dbReference>
<keyword evidence="2" id="KW-0805">Transcription regulation</keyword>
<name>A0A927EEJ9_9HYPH</name>
<evidence type="ECO:0000256" key="2">
    <source>
        <dbReference type="ARBA" id="ARBA00023015"/>
    </source>
</evidence>
<evidence type="ECO:0000256" key="3">
    <source>
        <dbReference type="ARBA" id="ARBA00023125"/>
    </source>
</evidence>
<keyword evidence="4" id="KW-0804">Transcription</keyword>
<dbReference type="GO" id="GO:0003677">
    <property type="term" value="F:DNA binding"/>
    <property type="evidence" value="ECO:0007669"/>
    <property type="project" value="UniProtKB-KW"/>
</dbReference>
<dbReference type="PANTHER" id="PTHR30346:SF0">
    <property type="entry name" value="HCA OPERON TRANSCRIPTIONAL ACTIVATOR HCAR"/>
    <property type="match status" value="1"/>
</dbReference>
<dbReference type="Gene3D" id="1.10.10.10">
    <property type="entry name" value="Winged helix-like DNA-binding domain superfamily/Winged helix DNA-binding domain"/>
    <property type="match status" value="1"/>
</dbReference>
<dbReference type="Pfam" id="PF03466">
    <property type="entry name" value="LysR_substrate"/>
    <property type="match status" value="1"/>
</dbReference>
<dbReference type="SUPFAM" id="SSF46785">
    <property type="entry name" value="Winged helix' DNA-binding domain"/>
    <property type="match status" value="1"/>
</dbReference>
<dbReference type="SUPFAM" id="SSF53850">
    <property type="entry name" value="Periplasmic binding protein-like II"/>
    <property type="match status" value="1"/>
</dbReference>
<comment type="similarity">
    <text evidence="1">Belongs to the LysR transcriptional regulatory family.</text>
</comment>
<feature type="domain" description="HTH lysR-type" evidence="5">
    <location>
        <begin position="1"/>
        <end position="58"/>
    </location>
</feature>
<dbReference type="Proteomes" id="UP000619295">
    <property type="component" value="Unassembled WGS sequence"/>
</dbReference>
<evidence type="ECO:0000313" key="7">
    <source>
        <dbReference type="Proteomes" id="UP000619295"/>
    </source>
</evidence>
<dbReference type="AlphaFoldDB" id="A0A927EEJ9"/>
<evidence type="ECO:0000256" key="1">
    <source>
        <dbReference type="ARBA" id="ARBA00009437"/>
    </source>
</evidence>
<evidence type="ECO:0000313" key="6">
    <source>
        <dbReference type="EMBL" id="MBD3848977.1"/>
    </source>
</evidence>
<dbReference type="GO" id="GO:0032993">
    <property type="term" value="C:protein-DNA complex"/>
    <property type="evidence" value="ECO:0007669"/>
    <property type="project" value="TreeGrafter"/>
</dbReference>
<proteinExistence type="inferred from homology"/>
<dbReference type="Pfam" id="PF00126">
    <property type="entry name" value="HTH_1"/>
    <property type="match status" value="1"/>
</dbReference>
<dbReference type="Gene3D" id="3.40.190.10">
    <property type="entry name" value="Periplasmic binding protein-like II"/>
    <property type="match status" value="2"/>
</dbReference>
<dbReference type="InterPro" id="IPR000847">
    <property type="entry name" value="LysR_HTH_N"/>
</dbReference>
<protein>
    <submittedName>
        <fullName evidence="6">LysR family transcriptional regulator</fullName>
    </submittedName>
</protein>
<reference evidence="6" key="1">
    <citation type="submission" date="2020-09" db="EMBL/GenBank/DDBJ databases">
        <title>Bosea spartocytisi sp. nov. a root nodule endophyte of Spartocytisus supranubius in the high mountain ecosystem fo the Teide National Park (Canary Islands, Spain).</title>
        <authorList>
            <person name="Pulido-Suarez L."/>
            <person name="Peix A."/>
            <person name="Igual J.M."/>
            <person name="Socas-Perez N."/>
            <person name="Velazquez E."/>
            <person name="Flores-Felix J.D."/>
            <person name="Leon-Barrios M."/>
        </authorList>
    </citation>
    <scope>NUCLEOTIDE SEQUENCE</scope>
    <source>
        <strain evidence="6">SSUT16</strain>
    </source>
</reference>
<keyword evidence="7" id="KW-1185">Reference proteome</keyword>
<keyword evidence="3" id="KW-0238">DNA-binding</keyword>
<sequence>MDLADLQFVTAAVDAGNFARAALVLGLHASTISRRIARLEDELGLTLFERNRAGVRLTPSGQTVMRHIRRVLAEVDAVKAAGHHNGLGTTGEIRLGLRMPPIGKPLGDLLRCWHGRYPGVSVVQFEMHEREIAAALADRRLDAAFVPSFALWPHAAMLPIYSERLMAALPAKHSLARRKALGWKELSGETVLVEGWGESQAQREFFASLLGRNVDFQSHAASKQYILAFVAAGFGVTLAAESQAELGFPDVVFRPISEANASFCVNLVWLPECEEPVVGRFVAFMRDEAKDRGLL</sequence>
<dbReference type="PROSITE" id="PS50931">
    <property type="entry name" value="HTH_LYSR"/>
    <property type="match status" value="1"/>
</dbReference>
<dbReference type="FunFam" id="1.10.10.10:FF:000001">
    <property type="entry name" value="LysR family transcriptional regulator"/>
    <property type="match status" value="1"/>
</dbReference>
<dbReference type="EMBL" id="JACXWY010000026">
    <property type="protein sequence ID" value="MBD3848977.1"/>
    <property type="molecule type" value="Genomic_DNA"/>
</dbReference>
<comment type="caution">
    <text evidence="6">The sequence shown here is derived from an EMBL/GenBank/DDBJ whole genome shotgun (WGS) entry which is preliminary data.</text>
</comment>
<organism evidence="6 7">
    <name type="scientific">Bosea spartocytisi</name>
    <dbReference type="NCBI Taxonomy" id="2773451"/>
    <lineage>
        <taxon>Bacteria</taxon>
        <taxon>Pseudomonadati</taxon>
        <taxon>Pseudomonadota</taxon>
        <taxon>Alphaproteobacteria</taxon>
        <taxon>Hyphomicrobiales</taxon>
        <taxon>Boseaceae</taxon>
        <taxon>Bosea</taxon>
    </lineage>
</organism>
<gene>
    <name evidence="6" type="ORF">IED13_25040</name>
</gene>
<dbReference type="InterPro" id="IPR005119">
    <property type="entry name" value="LysR_subst-bd"/>
</dbReference>
<dbReference type="RefSeq" id="WP_012047204.1">
    <property type="nucleotide sequence ID" value="NZ_JACXWY010000026.1"/>
</dbReference>
<dbReference type="InterPro" id="IPR036388">
    <property type="entry name" value="WH-like_DNA-bd_sf"/>
</dbReference>
<evidence type="ECO:0000256" key="4">
    <source>
        <dbReference type="ARBA" id="ARBA00023163"/>
    </source>
</evidence>
<dbReference type="InterPro" id="IPR036390">
    <property type="entry name" value="WH_DNA-bd_sf"/>
</dbReference>